<name>A0A495RKE2_9GAMM</name>
<accession>A0A495RKE2</accession>
<gene>
    <name evidence="3" type="ORF">DES39_1013</name>
</gene>
<feature type="signal peptide" evidence="2">
    <location>
        <begin position="1"/>
        <end position="19"/>
    </location>
</feature>
<feature type="compositionally biased region" description="Low complexity" evidence="1">
    <location>
        <begin position="219"/>
        <end position="241"/>
    </location>
</feature>
<keyword evidence="4" id="KW-1185">Reference proteome</keyword>
<keyword evidence="2" id="KW-0732">Signal</keyword>
<dbReference type="AlphaFoldDB" id="A0A495RKE2"/>
<organism evidence="3 4">
    <name type="scientific">Orbus hercynius</name>
    <dbReference type="NCBI Taxonomy" id="593135"/>
    <lineage>
        <taxon>Bacteria</taxon>
        <taxon>Pseudomonadati</taxon>
        <taxon>Pseudomonadota</taxon>
        <taxon>Gammaproteobacteria</taxon>
        <taxon>Orbales</taxon>
        <taxon>Orbaceae</taxon>
        <taxon>Orbus</taxon>
    </lineage>
</organism>
<evidence type="ECO:0000256" key="1">
    <source>
        <dbReference type="SAM" id="MobiDB-lite"/>
    </source>
</evidence>
<reference evidence="3 4" key="1">
    <citation type="submission" date="2018-10" db="EMBL/GenBank/DDBJ databases">
        <title>Genomic Encyclopedia of Type Strains, Phase IV (KMG-IV): sequencing the most valuable type-strain genomes for metagenomic binning, comparative biology and taxonomic classification.</title>
        <authorList>
            <person name="Goeker M."/>
        </authorList>
    </citation>
    <scope>NUCLEOTIDE SEQUENCE [LARGE SCALE GENOMIC DNA]</scope>
    <source>
        <strain evidence="3 4">DSM 22228</strain>
    </source>
</reference>
<dbReference type="RefSeq" id="WP_147405421.1">
    <property type="nucleotide sequence ID" value="NZ_RBWY01000001.1"/>
</dbReference>
<evidence type="ECO:0000313" key="3">
    <source>
        <dbReference type="EMBL" id="RKS87770.1"/>
    </source>
</evidence>
<dbReference type="Proteomes" id="UP000278542">
    <property type="component" value="Unassembled WGS sequence"/>
</dbReference>
<protein>
    <submittedName>
        <fullName evidence="3">Uncharacterized protein</fullName>
    </submittedName>
</protein>
<feature type="region of interest" description="Disordered" evidence="1">
    <location>
        <begin position="212"/>
        <end position="248"/>
    </location>
</feature>
<proteinExistence type="predicted"/>
<comment type="caution">
    <text evidence="3">The sequence shown here is derived from an EMBL/GenBank/DDBJ whole genome shotgun (WGS) entry which is preliminary data.</text>
</comment>
<sequence length="248" mass="28237">MKKVFLLCCSALLSQVAYANNNIQSVIDAFTNCDSSFFYQLKSNAESFEDITNLVIQDDIAYIPVDDITADDGNINYFLQPLPYRGLTIVGYQNIAIETLSLGQYYYWGFVIDGTVDSVKQSLDQLSWQKYNITSYVANPLTYDRKNKQQGWQNNPYVVDGIIPRIWTIEKSLYLEPINENQVHLVCSMQGDITKSLLDSIHPDIKYIRNQPNEKQSDTDVPQNTQTNTQTNTDQNLSTDNARIESGI</sequence>
<dbReference type="EMBL" id="RBWY01000001">
    <property type="protein sequence ID" value="RKS87770.1"/>
    <property type="molecule type" value="Genomic_DNA"/>
</dbReference>
<feature type="chain" id="PRO_5019779431" evidence="2">
    <location>
        <begin position="20"/>
        <end position="248"/>
    </location>
</feature>
<evidence type="ECO:0000313" key="4">
    <source>
        <dbReference type="Proteomes" id="UP000278542"/>
    </source>
</evidence>
<evidence type="ECO:0000256" key="2">
    <source>
        <dbReference type="SAM" id="SignalP"/>
    </source>
</evidence>
<dbReference type="OrthoDB" id="7064603at2"/>